<gene>
    <name evidence="2" type="ORF">BOQ54_07650</name>
</gene>
<dbReference type="PROSITE" id="PS00131">
    <property type="entry name" value="CARBOXYPEPT_SER_SER"/>
    <property type="match status" value="1"/>
</dbReference>
<dbReference type="InterPro" id="IPR018202">
    <property type="entry name" value="Ser_caboxypep_ser_AS"/>
</dbReference>
<proteinExistence type="predicted"/>
<dbReference type="AlphaFoldDB" id="A0AAC9JTY1"/>
<evidence type="ECO:0000313" key="3">
    <source>
        <dbReference type="Proteomes" id="UP000182703"/>
    </source>
</evidence>
<dbReference type="InterPro" id="IPR029058">
    <property type="entry name" value="AB_hydrolase_fold"/>
</dbReference>
<organism evidence="2 3">
    <name type="scientific">Chelatococcus daeguensis</name>
    <dbReference type="NCBI Taxonomy" id="444444"/>
    <lineage>
        <taxon>Bacteria</taxon>
        <taxon>Pseudomonadati</taxon>
        <taxon>Pseudomonadota</taxon>
        <taxon>Alphaproteobacteria</taxon>
        <taxon>Hyphomicrobiales</taxon>
        <taxon>Chelatococcaceae</taxon>
        <taxon>Chelatococcus</taxon>
    </lineage>
</organism>
<dbReference type="Proteomes" id="UP000182703">
    <property type="component" value="Chromosome"/>
</dbReference>
<dbReference type="EMBL" id="CP018095">
    <property type="protein sequence ID" value="APF37217.1"/>
    <property type="molecule type" value="Genomic_DNA"/>
</dbReference>
<evidence type="ECO:0000313" key="2">
    <source>
        <dbReference type="EMBL" id="APF37217.1"/>
    </source>
</evidence>
<name>A0AAC9JTY1_9HYPH</name>
<protein>
    <recommendedName>
        <fullName evidence="4">Peptidase S10</fullName>
    </recommendedName>
</protein>
<accession>A0AAC9JTY1</accession>
<feature type="compositionally biased region" description="Low complexity" evidence="1">
    <location>
        <begin position="35"/>
        <end position="45"/>
    </location>
</feature>
<feature type="compositionally biased region" description="Basic and acidic residues" evidence="1">
    <location>
        <begin position="46"/>
        <end position="66"/>
    </location>
</feature>
<dbReference type="GO" id="GO:0006508">
    <property type="term" value="P:proteolysis"/>
    <property type="evidence" value="ECO:0007669"/>
    <property type="project" value="InterPro"/>
</dbReference>
<reference evidence="2 3" key="1">
    <citation type="submission" date="2016-11" db="EMBL/GenBank/DDBJ databases">
        <title>Complete genome sequence of the aerobically denitrifying bacterium Chelatococcus daeguensis TAD1.</title>
        <authorList>
            <person name="Yang Y."/>
            <person name="Huang S."/>
            <person name="Lin E."/>
        </authorList>
    </citation>
    <scope>NUCLEOTIDE SEQUENCE [LARGE SCALE GENOMIC DNA]</scope>
    <source>
        <strain evidence="2 3">TAD1</strain>
    </source>
</reference>
<keyword evidence="3" id="KW-1185">Reference proteome</keyword>
<dbReference type="Pfam" id="PF00450">
    <property type="entry name" value="Peptidase_S10"/>
    <property type="match status" value="1"/>
</dbReference>
<dbReference type="Gene3D" id="3.40.50.1820">
    <property type="entry name" value="alpha/beta hydrolase"/>
    <property type="match status" value="1"/>
</dbReference>
<dbReference type="SUPFAM" id="SSF53474">
    <property type="entry name" value="alpha/beta-Hydrolases"/>
    <property type="match status" value="1"/>
</dbReference>
<dbReference type="InterPro" id="IPR001563">
    <property type="entry name" value="Peptidase_S10"/>
</dbReference>
<dbReference type="KEGG" id="cdq:BOQ54_07650"/>
<sequence length="529" mass="57316">MRQPDGPMLKRASLLLLLALLLPLGLAAPLVAQEEGEGAPAAAAQADDHGGEPRSDARRERPESRRLPPAVATEHQIAIGGETIEYQAIAGSIVLEGANGREEADIAFVAYFRKGADPQRRPITFAFNGGPGAASAYLHIGALGPRRLSFGNEGEVPSSPPVLSDNAESWLPFTDLVFVDPVGTGFSRFLTSDGEVRRRYWSVDGDISALGSFVWQFLNRYDRLASPKGLVGESYGGFRVPKLARALQTHFGIGVGTLVMISPVLDFSLIEDGAVSPLAKAARLPSFAATALERGGRTITSRAELAEAERYAGGPFLADFLRGPRDREATERFVAEVTRFTGLDEAFVRRLAGRVDMRSFVRELHRDRERVGSYYDGAVTGLDPDPFAARSDFDDPVLDGSVAPLTSASVDYLARELGYRVDGRYHLLNRQVSGRWNWGSGRRQPQALGDLADALALDGRARALVVHGFTDLVTPYFASKLALDQLPALGSDGGRVELAVLPGGHMFYTRDVSRRALTDAVRPLYEEIK</sequence>
<evidence type="ECO:0008006" key="4">
    <source>
        <dbReference type="Google" id="ProtNLM"/>
    </source>
</evidence>
<evidence type="ECO:0000256" key="1">
    <source>
        <dbReference type="SAM" id="MobiDB-lite"/>
    </source>
</evidence>
<dbReference type="GO" id="GO:0004185">
    <property type="term" value="F:serine-type carboxypeptidase activity"/>
    <property type="evidence" value="ECO:0007669"/>
    <property type="project" value="InterPro"/>
</dbReference>
<feature type="region of interest" description="Disordered" evidence="1">
    <location>
        <begin position="35"/>
        <end position="71"/>
    </location>
</feature>